<name>A0AAD4M3R8_9AGAM</name>
<evidence type="ECO:0000313" key="2">
    <source>
        <dbReference type="EMBL" id="KAI0300707.1"/>
    </source>
</evidence>
<comment type="caution">
    <text evidence="2">The sequence shown here is derived from an EMBL/GenBank/DDBJ whole genome shotgun (WGS) entry which is preliminary data.</text>
</comment>
<dbReference type="Proteomes" id="UP001203297">
    <property type="component" value="Unassembled WGS sequence"/>
</dbReference>
<gene>
    <name evidence="2" type="ORF">B0F90DRAFT_400768</name>
</gene>
<reference evidence="2" key="1">
    <citation type="journal article" date="2022" name="New Phytol.">
        <title>Evolutionary transition to the ectomycorrhizal habit in the genomes of a hyperdiverse lineage of mushroom-forming fungi.</title>
        <authorList>
            <person name="Looney B."/>
            <person name="Miyauchi S."/>
            <person name="Morin E."/>
            <person name="Drula E."/>
            <person name="Courty P.E."/>
            <person name="Kohler A."/>
            <person name="Kuo A."/>
            <person name="LaButti K."/>
            <person name="Pangilinan J."/>
            <person name="Lipzen A."/>
            <person name="Riley R."/>
            <person name="Andreopoulos W."/>
            <person name="He G."/>
            <person name="Johnson J."/>
            <person name="Nolan M."/>
            <person name="Tritt A."/>
            <person name="Barry K.W."/>
            <person name="Grigoriev I.V."/>
            <person name="Nagy L.G."/>
            <person name="Hibbett D."/>
            <person name="Henrissat B."/>
            <person name="Matheny P.B."/>
            <person name="Labbe J."/>
            <person name="Martin F.M."/>
        </authorList>
    </citation>
    <scope>NUCLEOTIDE SEQUENCE</scope>
    <source>
        <strain evidence="2">BPL690</strain>
    </source>
</reference>
<proteinExistence type="predicted"/>
<dbReference type="AlphaFoldDB" id="A0AAD4M3R8"/>
<organism evidence="2 3">
    <name type="scientific">Multifurca ochricompacta</name>
    <dbReference type="NCBI Taxonomy" id="376703"/>
    <lineage>
        <taxon>Eukaryota</taxon>
        <taxon>Fungi</taxon>
        <taxon>Dikarya</taxon>
        <taxon>Basidiomycota</taxon>
        <taxon>Agaricomycotina</taxon>
        <taxon>Agaricomycetes</taxon>
        <taxon>Russulales</taxon>
        <taxon>Russulaceae</taxon>
        <taxon>Multifurca</taxon>
    </lineage>
</organism>
<accession>A0AAD4M3R8</accession>
<evidence type="ECO:0000313" key="3">
    <source>
        <dbReference type="Proteomes" id="UP001203297"/>
    </source>
</evidence>
<feature type="region of interest" description="Disordered" evidence="1">
    <location>
        <begin position="103"/>
        <end position="164"/>
    </location>
</feature>
<keyword evidence="3" id="KW-1185">Reference proteome</keyword>
<evidence type="ECO:0000256" key="1">
    <source>
        <dbReference type="SAM" id="MobiDB-lite"/>
    </source>
</evidence>
<dbReference type="EMBL" id="WTXG01000017">
    <property type="protein sequence ID" value="KAI0300707.1"/>
    <property type="molecule type" value="Genomic_DNA"/>
</dbReference>
<sequence length="409" mass="46492">MNREHSSPDDFLGVSVSGTSLVQADMAAVIIYLAPASLEQAPPWLHDFRFRSCRNQCQCLLAMFPSCHPLRTFTSWHHRCHPHGISHHSTLPSSAATVVPEVGSSGASQFGQGRFPPPGRRRRLAASSPLPGEPPQTQTQTQTQAQAQTQARQEVPFASSESHPQNLPEISRVCILHRCTCLSHHVWGNSTHHPIRRHEIRCARARAPLNGYRNEGRCFLATFLDHHHHHHYHYHHLIHMVRVRLLRFPARDDSIQYAKRLVSAVAAARARIDQHLCAPIPPMFDAPFFFTISFIDSTNFFFLKEKKRNFFFFLLNFKKKGKKKFISSFPHLILTSAPRYLQTHCHTHTHTHTHIHTHTPLACFFLSLSLSLSVQLLNLYVSISLLAEETRALLFGVLTSSHTVPILLH</sequence>
<protein>
    <submittedName>
        <fullName evidence="2">Uncharacterized protein</fullName>
    </submittedName>
</protein>
<feature type="compositionally biased region" description="Low complexity" evidence="1">
    <location>
        <begin position="125"/>
        <end position="151"/>
    </location>
</feature>